<protein>
    <submittedName>
        <fullName evidence="6">ABC transporter permease</fullName>
    </submittedName>
</protein>
<dbReference type="Proteomes" id="UP000324996">
    <property type="component" value="Unassembled WGS sequence"/>
</dbReference>
<dbReference type="Gene3D" id="2.40.30.170">
    <property type="match status" value="1"/>
</dbReference>
<feature type="coiled-coil region" evidence="3">
    <location>
        <begin position="208"/>
        <end position="235"/>
    </location>
</feature>
<keyword evidence="4" id="KW-1133">Transmembrane helix</keyword>
<dbReference type="InterPro" id="IPR058627">
    <property type="entry name" value="MdtA-like_C"/>
</dbReference>
<keyword evidence="4" id="KW-0472">Membrane</keyword>
<dbReference type="AlphaFoldDB" id="A0A5A7N9U2"/>
<comment type="subcellular location">
    <subcellularLocation>
        <location evidence="1">Cell envelope</location>
    </subcellularLocation>
</comment>
<evidence type="ECO:0000256" key="3">
    <source>
        <dbReference type="SAM" id="Coils"/>
    </source>
</evidence>
<comment type="caution">
    <text evidence="6">The sequence shown here is derived from an EMBL/GenBank/DDBJ whole genome shotgun (WGS) entry which is preliminary data.</text>
</comment>
<feature type="transmembrane region" description="Helical" evidence="4">
    <location>
        <begin position="12"/>
        <end position="34"/>
    </location>
</feature>
<name>A0A5A7N9U2_9PROT</name>
<dbReference type="Gene3D" id="2.40.50.100">
    <property type="match status" value="1"/>
</dbReference>
<keyword evidence="2 3" id="KW-0175">Coiled coil</keyword>
<dbReference type="Pfam" id="PF25967">
    <property type="entry name" value="RND-MFP_C"/>
    <property type="match status" value="1"/>
</dbReference>
<evidence type="ECO:0000313" key="6">
    <source>
        <dbReference type="EMBL" id="GER05141.1"/>
    </source>
</evidence>
<keyword evidence="7" id="KW-1185">Reference proteome</keyword>
<sequence length="417" mass="46844">MDRKIERRFPKWLKPAAAGLFGLIVIILAAMMLMPEAGRALRLDAGRVSISTVSRGVFEDFIPVRGRVTPLRTLFLDSIEGGRVEEIFVEDGATVKAGDLLVRLSNTSLQLDVISREAEVTEQLNNLNTLALQLEQNRLDHKRSLVEIDYQIIRLTRLANRRQDLSANGHVSLQDLEATEDELSYWKRRHDVTIEAQTTDERLQKAQMVQLENSVAQLKTNLAFARRNLDNLDVKAPIAGKLTAFTAEIGQSLARGERLGQIDSPEDFKLSALIDEFYLPRVDIGQSASVEIDGRTYLLSIAKIYPQVRDGQFEIDLVFSGNMPSDIRRGQTLQTRLSLGDPTEAVLIPNGAFYQDTGGNWLFVMTPDSTQAIKRSVRLGRRNARFIEVLEGLEPGERVVTSPYTGFTDMDRLEFDQ</sequence>
<dbReference type="EMBL" id="BKCN01000018">
    <property type="protein sequence ID" value="GER05141.1"/>
    <property type="molecule type" value="Genomic_DNA"/>
</dbReference>
<gene>
    <name evidence="6" type="ORF">JCM17846_28230</name>
</gene>
<organism evidence="6 7">
    <name type="scientific">Iodidimonas nitroreducens</name>
    <dbReference type="NCBI Taxonomy" id="1236968"/>
    <lineage>
        <taxon>Bacteria</taxon>
        <taxon>Pseudomonadati</taxon>
        <taxon>Pseudomonadota</taxon>
        <taxon>Alphaproteobacteria</taxon>
        <taxon>Iodidimonadales</taxon>
        <taxon>Iodidimonadaceae</taxon>
        <taxon>Iodidimonas</taxon>
    </lineage>
</organism>
<feature type="domain" description="Multidrug resistance protein MdtA-like C-terminal permuted SH3" evidence="5">
    <location>
        <begin position="345"/>
        <end position="402"/>
    </location>
</feature>
<dbReference type="SUPFAM" id="SSF111369">
    <property type="entry name" value="HlyD-like secretion proteins"/>
    <property type="match status" value="1"/>
</dbReference>
<evidence type="ECO:0000259" key="5">
    <source>
        <dbReference type="Pfam" id="PF25967"/>
    </source>
</evidence>
<evidence type="ECO:0000256" key="1">
    <source>
        <dbReference type="ARBA" id="ARBA00004196"/>
    </source>
</evidence>
<dbReference type="PANTHER" id="PTHR32347">
    <property type="entry name" value="EFFLUX SYSTEM COMPONENT YKNX-RELATED"/>
    <property type="match status" value="1"/>
</dbReference>
<dbReference type="PANTHER" id="PTHR32347:SF23">
    <property type="entry name" value="BLL5650 PROTEIN"/>
    <property type="match status" value="1"/>
</dbReference>
<evidence type="ECO:0000256" key="4">
    <source>
        <dbReference type="SAM" id="Phobius"/>
    </source>
</evidence>
<accession>A0A5A7N9U2</accession>
<evidence type="ECO:0000313" key="7">
    <source>
        <dbReference type="Proteomes" id="UP000324996"/>
    </source>
</evidence>
<reference evidence="6 7" key="1">
    <citation type="submission" date="2019-09" db="EMBL/GenBank/DDBJ databases">
        <title>NBRP : Genome information of microbial organism related human and environment.</title>
        <authorList>
            <person name="Hattori M."/>
            <person name="Oshima K."/>
            <person name="Inaba H."/>
            <person name="Suda W."/>
            <person name="Sakamoto M."/>
            <person name="Iino T."/>
            <person name="Kitahara M."/>
            <person name="Oshida Y."/>
            <person name="Iida T."/>
            <person name="Kudo T."/>
            <person name="Itoh T."/>
            <person name="Ohkuma M."/>
        </authorList>
    </citation>
    <scope>NUCLEOTIDE SEQUENCE [LARGE SCALE GENOMIC DNA]</scope>
    <source>
        <strain evidence="6 7">Q-1</strain>
    </source>
</reference>
<dbReference type="InterPro" id="IPR050465">
    <property type="entry name" value="UPF0194_transport"/>
</dbReference>
<dbReference type="Gene3D" id="1.10.287.470">
    <property type="entry name" value="Helix hairpin bin"/>
    <property type="match status" value="1"/>
</dbReference>
<dbReference type="GO" id="GO:0030313">
    <property type="term" value="C:cell envelope"/>
    <property type="evidence" value="ECO:0007669"/>
    <property type="project" value="UniProtKB-SubCell"/>
</dbReference>
<keyword evidence="4" id="KW-0812">Transmembrane</keyword>
<proteinExistence type="predicted"/>
<dbReference type="Gene3D" id="2.40.420.20">
    <property type="match status" value="1"/>
</dbReference>
<dbReference type="RefSeq" id="WP_081837265.1">
    <property type="nucleotide sequence ID" value="NZ_BKCN01000018.1"/>
</dbReference>
<evidence type="ECO:0000256" key="2">
    <source>
        <dbReference type="ARBA" id="ARBA00023054"/>
    </source>
</evidence>